<evidence type="ECO:0000256" key="2">
    <source>
        <dbReference type="ARBA" id="ARBA00022737"/>
    </source>
</evidence>
<dbReference type="Gene3D" id="3.40.50.2300">
    <property type="match status" value="1"/>
</dbReference>
<dbReference type="InterPro" id="IPR011608">
    <property type="entry name" value="PRD"/>
</dbReference>
<dbReference type="SUPFAM" id="SSF52794">
    <property type="entry name" value="PTS system IIB component-like"/>
    <property type="match status" value="1"/>
</dbReference>
<dbReference type="Pfam" id="PF00874">
    <property type="entry name" value="PRD"/>
    <property type="match status" value="2"/>
</dbReference>
<evidence type="ECO:0000259" key="7">
    <source>
        <dbReference type="PROSITE" id="PS51372"/>
    </source>
</evidence>
<dbReference type="Pfam" id="PF05043">
    <property type="entry name" value="Mga"/>
    <property type="match status" value="1"/>
</dbReference>
<keyword evidence="9" id="KW-1185">Reference proteome</keyword>
<keyword evidence="5" id="KW-0804">Transcription</keyword>
<dbReference type="PANTHER" id="PTHR30185">
    <property type="entry name" value="CRYPTIC BETA-GLUCOSIDE BGL OPERON ANTITERMINATOR"/>
    <property type="match status" value="1"/>
</dbReference>
<sequence length="540" mass="62701">MYLLSKRQKDIILHLFRMKHPITSGWMAKELGVSDRTIRNDIKQMQQDAKLAGFSVVSIRGKGYALNVLHEELFMPFLQQLTNENEVVSKDFADQNNRVQYILKRLLLKKDFMKLENLTDEVFVSMSTIQNDMKIVKGILEKYRLKLTNRPHYGSRVDGDEYMKRLCLSNLLISRGPDLSQESDSVQLIDQEVFVKIKEILIKRINQFTIDMSDISLENLATHIAIACKRIEEGFLIEALEDVLTGDGYLFEKNVAREIIRDVENYTGLTFPNAETDYIIFHLLGTKLLHKKELIEFGEFDEVSNIVNDMLERLRTELHWDFSKDDEFIQALTLHIRPAMNRLRYNMNIRNPLLDDIKKKYPAAFEGAIIASKCIEEYLQMEVIEHEIAYIALHIGVALERMGSESKKKKKVLIVCASGVGSARLLCYRLQNLFEQEIEIMDAINYYNLATYDLSTVELIISTIPIQEDFGIPVQIVNTFLDEAFCDVPIFFFCLKIKSGCHRPQSLIFIGSLVKFMRNHRVPNFHFKFHQKRADESRFA</sequence>
<dbReference type="InterPro" id="IPR036634">
    <property type="entry name" value="PRD_sf"/>
</dbReference>
<dbReference type="Proteomes" id="UP001228376">
    <property type="component" value="Unassembled WGS sequence"/>
</dbReference>
<evidence type="ECO:0000256" key="1">
    <source>
        <dbReference type="ARBA" id="ARBA00022679"/>
    </source>
</evidence>
<dbReference type="SUPFAM" id="SSF63520">
    <property type="entry name" value="PTS-regulatory domain, PRD"/>
    <property type="match status" value="2"/>
</dbReference>
<dbReference type="SUPFAM" id="SSF46785">
    <property type="entry name" value="Winged helix' DNA-binding domain"/>
    <property type="match status" value="1"/>
</dbReference>
<comment type="caution">
    <text evidence="8">The sequence shown here is derived from an EMBL/GenBank/DDBJ whole genome shotgun (WGS) entry which is preliminary data.</text>
</comment>
<dbReference type="EMBL" id="JAROCA020000001">
    <property type="protein sequence ID" value="MDY0404851.1"/>
    <property type="molecule type" value="Genomic_DNA"/>
</dbReference>
<reference evidence="8 9" key="1">
    <citation type="submission" date="2023-10" db="EMBL/GenBank/DDBJ databases">
        <title>179-bfca-hs.</title>
        <authorList>
            <person name="Miliotis G."/>
            <person name="Sengupta P."/>
            <person name="Hameed A."/>
            <person name="Chuvochina M."/>
            <person name="Mcdonagh F."/>
            <person name="Simpson A.C."/>
            <person name="Singh N.K."/>
            <person name="Rekha P.D."/>
            <person name="Raman K."/>
            <person name="Hugenholtz P."/>
            <person name="Venkateswaran K."/>
        </authorList>
    </citation>
    <scope>NUCLEOTIDE SEQUENCE [LARGE SCALE GENOMIC DNA]</scope>
    <source>
        <strain evidence="8 9">179-BFC-A-HS</strain>
    </source>
</reference>
<evidence type="ECO:0000313" key="9">
    <source>
        <dbReference type="Proteomes" id="UP001228376"/>
    </source>
</evidence>
<accession>A0ABU5CEY3</accession>
<proteinExistence type="predicted"/>
<dbReference type="CDD" id="cd05568">
    <property type="entry name" value="PTS_IIB_bgl_like"/>
    <property type="match status" value="1"/>
</dbReference>
<evidence type="ECO:0000256" key="5">
    <source>
        <dbReference type="ARBA" id="ARBA00023163"/>
    </source>
</evidence>
<evidence type="ECO:0000256" key="4">
    <source>
        <dbReference type="ARBA" id="ARBA00023159"/>
    </source>
</evidence>
<dbReference type="PROSITE" id="PS51372">
    <property type="entry name" value="PRD_2"/>
    <property type="match status" value="2"/>
</dbReference>
<evidence type="ECO:0000259" key="6">
    <source>
        <dbReference type="PROSITE" id="PS51099"/>
    </source>
</evidence>
<dbReference type="Gene3D" id="1.10.1790.10">
    <property type="entry name" value="PRD domain"/>
    <property type="match status" value="2"/>
</dbReference>
<keyword evidence="1" id="KW-0808">Transferase</keyword>
<feature type="domain" description="PRD" evidence="7">
    <location>
        <begin position="298"/>
        <end position="405"/>
    </location>
</feature>
<dbReference type="InterPro" id="IPR036095">
    <property type="entry name" value="PTS_EIIB-like_sf"/>
</dbReference>
<keyword evidence="4" id="KW-0010">Activator</keyword>
<dbReference type="PANTHER" id="PTHR30185:SF13">
    <property type="entry name" value="LICABCH OPERON REGULATOR-RELATED"/>
    <property type="match status" value="1"/>
</dbReference>
<dbReference type="InterPro" id="IPR036390">
    <property type="entry name" value="WH_DNA-bd_sf"/>
</dbReference>
<dbReference type="InterPro" id="IPR036388">
    <property type="entry name" value="WH-like_DNA-bd_sf"/>
</dbReference>
<dbReference type="PROSITE" id="PS51099">
    <property type="entry name" value="PTS_EIIB_TYPE_2"/>
    <property type="match status" value="1"/>
</dbReference>
<gene>
    <name evidence="8" type="ORF">P5G51_005040</name>
</gene>
<dbReference type="InterPro" id="IPR050661">
    <property type="entry name" value="BglG_antiterminators"/>
</dbReference>
<protein>
    <submittedName>
        <fullName evidence="8">Transcription antiterminator</fullName>
    </submittedName>
</protein>
<feature type="domain" description="PRD" evidence="7">
    <location>
        <begin position="188"/>
        <end position="293"/>
    </location>
</feature>
<dbReference type="InterPro" id="IPR007737">
    <property type="entry name" value="Mga_HTH"/>
</dbReference>
<evidence type="ECO:0000256" key="3">
    <source>
        <dbReference type="ARBA" id="ARBA00023015"/>
    </source>
</evidence>
<evidence type="ECO:0000313" key="8">
    <source>
        <dbReference type="EMBL" id="MDY0404851.1"/>
    </source>
</evidence>
<organism evidence="8 9">
    <name type="scientific">Tigheibacillus jepli</name>
    <dbReference type="NCBI Taxonomy" id="3035914"/>
    <lineage>
        <taxon>Bacteria</taxon>
        <taxon>Bacillati</taxon>
        <taxon>Bacillota</taxon>
        <taxon>Bacilli</taxon>
        <taxon>Bacillales</taxon>
        <taxon>Bacillaceae</taxon>
        <taxon>Tigheibacillus</taxon>
    </lineage>
</organism>
<keyword evidence="3" id="KW-0805">Transcription regulation</keyword>
<dbReference type="InterPro" id="IPR013196">
    <property type="entry name" value="HTH_11"/>
</dbReference>
<keyword evidence="2" id="KW-0677">Repeat</keyword>
<feature type="domain" description="PTS EIIB type-2" evidence="6">
    <location>
        <begin position="410"/>
        <end position="498"/>
    </location>
</feature>
<dbReference type="Pfam" id="PF08279">
    <property type="entry name" value="HTH_11"/>
    <property type="match status" value="1"/>
</dbReference>
<name>A0ABU5CEY3_9BACI</name>
<dbReference type="InterPro" id="IPR013011">
    <property type="entry name" value="PTS_EIIB_2"/>
</dbReference>
<dbReference type="Gene3D" id="1.10.10.10">
    <property type="entry name" value="Winged helix-like DNA-binding domain superfamily/Winged helix DNA-binding domain"/>
    <property type="match status" value="2"/>
</dbReference>
<dbReference type="RefSeq" id="WP_320384342.1">
    <property type="nucleotide sequence ID" value="NZ_JAROCA020000001.1"/>
</dbReference>